<sequence length="357" mass="37742">MDGPATGPGEAGREKAAAAGPEDAGAVGLEEGMDGATGMGETERENAAAAGPGDAGAVGLGEGMDGATGMGETERENAAAAGPGDAGAVGLEGSMDGPAIGAGEAERKNVAVVGPGDAGADDRGVEPALDAEVDEMGEGGWEQSSWSSSHPSSSMAEPSSSWAACAPTIGPAVRPSARVCVRRSWRLPDQREGEWMGTYHRRVVAERKRATAKFGRRATEKARRYVLVLEQKKNRTASARRHERHAQPHHRACGETQRAGLRALFAASLKPEVGGRWARTVGVWWRKEKGLTAEFGRWQKAKEKWQSWGGAPQRKPCRYVLALVRRPGEKSAYRGQVVAETKRSDSGNRAGHKSDED</sequence>
<keyword evidence="3" id="KW-1185">Reference proteome</keyword>
<evidence type="ECO:0000256" key="1">
    <source>
        <dbReference type="SAM" id="MobiDB-lite"/>
    </source>
</evidence>
<evidence type="ECO:0000313" key="2">
    <source>
        <dbReference type="EMBL" id="KAJ7677648.1"/>
    </source>
</evidence>
<feature type="compositionally biased region" description="Low complexity" evidence="1">
    <location>
        <begin position="141"/>
        <end position="161"/>
    </location>
</feature>
<proteinExistence type="predicted"/>
<name>A0AAD7GD12_MYCRO</name>
<reference evidence="2" key="1">
    <citation type="submission" date="2023-03" db="EMBL/GenBank/DDBJ databases">
        <title>Massive genome expansion in bonnet fungi (Mycena s.s.) driven by repeated elements and novel gene families across ecological guilds.</title>
        <authorList>
            <consortium name="Lawrence Berkeley National Laboratory"/>
            <person name="Harder C.B."/>
            <person name="Miyauchi S."/>
            <person name="Viragh M."/>
            <person name="Kuo A."/>
            <person name="Thoen E."/>
            <person name="Andreopoulos B."/>
            <person name="Lu D."/>
            <person name="Skrede I."/>
            <person name="Drula E."/>
            <person name="Henrissat B."/>
            <person name="Morin E."/>
            <person name="Kohler A."/>
            <person name="Barry K."/>
            <person name="LaButti K."/>
            <person name="Morin E."/>
            <person name="Salamov A."/>
            <person name="Lipzen A."/>
            <person name="Mereny Z."/>
            <person name="Hegedus B."/>
            <person name="Baldrian P."/>
            <person name="Stursova M."/>
            <person name="Weitz H."/>
            <person name="Taylor A."/>
            <person name="Grigoriev I.V."/>
            <person name="Nagy L.G."/>
            <person name="Martin F."/>
            <person name="Kauserud H."/>
        </authorList>
    </citation>
    <scope>NUCLEOTIDE SEQUENCE</scope>
    <source>
        <strain evidence="2">CBHHK067</strain>
    </source>
</reference>
<organism evidence="2 3">
    <name type="scientific">Mycena rosella</name>
    <name type="common">Pink bonnet</name>
    <name type="synonym">Agaricus rosellus</name>
    <dbReference type="NCBI Taxonomy" id="1033263"/>
    <lineage>
        <taxon>Eukaryota</taxon>
        <taxon>Fungi</taxon>
        <taxon>Dikarya</taxon>
        <taxon>Basidiomycota</taxon>
        <taxon>Agaricomycotina</taxon>
        <taxon>Agaricomycetes</taxon>
        <taxon>Agaricomycetidae</taxon>
        <taxon>Agaricales</taxon>
        <taxon>Marasmiineae</taxon>
        <taxon>Mycenaceae</taxon>
        <taxon>Mycena</taxon>
    </lineage>
</organism>
<feature type="region of interest" description="Disordered" evidence="1">
    <location>
        <begin position="330"/>
        <end position="357"/>
    </location>
</feature>
<accession>A0AAD7GD12</accession>
<dbReference type="Proteomes" id="UP001221757">
    <property type="component" value="Unassembled WGS sequence"/>
</dbReference>
<feature type="compositionally biased region" description="Gly residues" evidence="1">
    <location>
        <begin position="53"/>
        <end position="69"/>
    </location>
</feature>
<gene>
    <name evidence="2" type="ORF">B0H17DRAFT_1139518</name>
</gene>
<evidence type="ECO:0000313" key="3">
    <source>
        <dbReference type="Proteomes" id="UP001221757"/>
    </source>
</evidence>
<feature type="compositionally biased region" description="Low complexity" evidence="1">
    <location>
        <begin position="78"/>
        <end position="88"/>
    </location>
</feature>
<feature type="region of interest" description="Disordered" evidence="1">
    <location>
        <begin position="137"/>
        <end position="161"/>
    </location>
</feature>
<dbReference type="AlphaFoldDB" id="A0AAD7GD12"/>
<feature type="region of interest" description="Disordered" evidence="1">
    <location>
        <begin position="1"/>
        <end position="88"/>
    </location>
</feature>
<feature type="compositionally biased region" description="Low complexity" evidence="1">
    <location>
        <begin position="17"/>
        <end position="28"/>
    </location>
</feature>
<comment type="caution">
    <text evidence="2">The sequence shown here is derived from an EMBL/GenBank/DDBJ whole genome shotgun (WGS) entry which is preliminary data.</text>
</comment>
<dbReference type="EMBL" id="JARKIE010000136">
    <property type="protein sequence ID" value="KAJ7677648.1"/>
    <property type="molecule type" value="Genomic_DNA"/>
</dbReference>
<feature type="compositionally biased region" description="Basic and acidic residues" evidence="1">
    <location>
        <begin position="340"/>
        <end position="357"/>
    </location>
</feature>
<protein>
    <submittedName>
        <fullName evidence="2">Uncharacterized protein</fullName>
    </submittedName>
</protein>